<sequence length="54" mass="6316">MKIIYKCGCAQHQQASKIFKIESDIENNIDRNLIDIDDTIEEDEIKNNTHCHVQ</sequence>
<gene>
    <name evidence="1" type="ORF">DERYTH_LOCUS11322</name>
</gene>
<dbReference type="EMBL" id="CAJVPY010006950">
    <property type="protein sequence ID" value="CAG8672442.1"/>
    <property type="molecule type" value="Genomic_DNA"/>
</dbReference>
<accession>A0A9N9HBS7</accession>
<protein>
    <submittedName>
        <fullName evidence="1">20822_t:CDS:1</fullName>
    </submittedName>
</protein>
<dbReference type="Proteomes" id="UP000789405">
    <property type="component" value="Unassembled WGS sequence"/>
</dbReference>
<dbReference type="AlphaFoldDB" id="A0A9N9HBS7"/>
<evidence type="ECO:0000313" key="1">
    <source>
        <dbReference type="EMBL" id="CAG8672442.1"/>
    </source>
</evidence>
<organism evidence="1 2">
    <name type="scientific">Dentiscutata erythropus</name>
    <dbReference type="NCBI Taxonomy" id="1348616"/>
    <lineage>
        <taxon>Eukaryota</taxon>
        <taxon>Fungi</taxon>
        <taxon>Fungi incertae sedis</taxon>
        <taxon>Mucoromycota</taxon>
        <taxon>Glomeromycotina</taxon>
        <taxon>Glomeromycetes</taxon>
        <taxon>Diversisporales</taxon>
        <taxon>Gigasporaceae</taxon>
        <taxon>Dentiscutata</taxon>
    </lineage>
</organism>
<comment type="caution">
    <text evidence="1">The sequence shown here is derived from an EMBL/GenBank/DDBJ whole genome shotgun (WGS) entry which is preliminary data.</text>
</comment>
<proteinExistence type="predicted"/>
<keyword evidence="2" id="KW-1185">Reference proteome</keyword>
<feature type="non-terminal residue" evidence="1">
    <location>
        <position position="1"/>
    </location>
</feature>
<evidence type="ECO:0000313" key="2">
    <source>
        <dbReference type="Proteomes" id="UP000789405"/>
    </source>
</evidence>
<name>A0A9N9HBS7_9GLOM</name>
<reference evidence="1" key="1">
    <citation type="submission" date="2021-06" db="EMBL/GenBank/DDBJ databases">
        <authorList>
            <person name="Kallberg Y."/>
            <person name="Tangrot J."/>
            <person name="Rosling A."/>
        </authorList>
    </citation>
    <scope>NUCLEOTIDE SEQUENCE</scope>
    <source>
        <strain evidence="1">MA453B</strain>
    </source>
</reference>